<dbReference type="PANTHER" id="PTHR47691:SF3">
    <property type="entry name" value="HTH-TYPE TRANSCRIPTIONAL REGULATOR RV0890C-RELATED"/>
    <property type="match status" value="1"/>
</dbReference>
<dbReference type="CDD" id="cd21037">
    <property type="entry name" value="MLKL_NTD"/>
    <property type="match status" value="1"/>
</dbReference>
<gene>
    <name evidence="3" type="ORF">BJ322DRAFT_1110072</name>
</gene>
<dbReference type="SMART" id="SM00028">
    <property type="entry name" value="TPR"/>
    <property type="match status" value="5"/>
</dbReference>
<dbReference type="InterPro" id="IPR011990">
    <property type="entry name" value="TPR-like_helical_dom_sf"/>
</dbReference>
<dbReference type="InterPro" id="IPR019734">
    <property type="entry name" value="TPR_rpt"/>
</dbReference>
<dbReference type="EMBL" id="WIUZ02000010">
    <property type="protein sequence ID" value="KAF9783187.1"/>
    <property type="molecule type" value="Genomic_DNA"/>
</dbReference>
<dbReference type="AlphaFoldDB" id="A0A9P6HBI0"/>
<feature type="repeat" description="TPR" evidence="1">
    <location>
        <begin position="761"/>
        <end position="794"/>
    </location>
</feature>
<keyword evidence="4" id="KW-1185">Reference proteome</keyword>
<dbReference type="InterPro" id="IPR027417">
    <property type="entry name" value="P-loop_NTPase"/>
</dbReference>
<dbReference type="PANTHER" id="PTHR47691">
    <property type="entry name" value="REGULATOR-RELATED"/>
    <property type="match status" value="1"/>
</dbReference>
<reference evidence="3" key="1">
    <citation type="journal article" date="2020" name="Nat. Commun.">
        <title>Large-scale genome sequencing of mycorrhizal fungi provides insights into the early evolution of symbiotic traits.</title>
        <authorList>
            <person name="Miyauchi S."/>
            <person name="Kiss E."/>
            <person name="Kuo A."/>
            <person name="Drula E."/>
            <person name="Kohler A."/>
            <person name="Sanchez-Garcia M."/>
            <person name="Morin E."/>
            <person name="Andreopoulos B."/>
            <person name="Barry K.W."/>
            <person name="Bonito G."/>
            <person name="Buee M."/>
            <person name="Carver A."/>
            <person name="Chen C."/>
            <person name="Cichocki N."/>
            <person name="Clum A."/>
            <person name="Culley D."/>
            <person name="Crous P.W."/>
            <person name="Fauchery L."/>
            <person name="Girlanda M."/>
            <person name="Hayes R.D."/>
            <person name="Keri Z."/>
            <person name="LaButti K."/>
            <person name="Lipzen A."/>
            <person name="Lombard V."/>
            <person name="Magnuson J."/>
            <person name="Maillard F."/>
            <person name="Murat C."/>
            <person name="Nolan M."/>
            <person name="Ohm R.A."/>
            <person name="Pangilinan J."/>
            <person name="Pereira M.F."/>
            <person name="Perotto S."/>
            <person name="Peter M."/>
            <person name="Pfister S."/>
            <person name="Riley R."/>
            <person name="Sitrit Y."/>
            <person name="Stielow J.B."/>
            <person name="Szollosi G."/>
            <person name="Zifcakova L."/>
            <person name="Stursova M."/>
            <person name="Spatafora J.W."/>
            <person name="Tedersoo L."/>
            <person name="Vaario L.M."/>
            <person name="Yamada A."/>
            <person name="Yan M."/>
            <person name="Wang P."/>
            <person name="Xu J."/>
            <person name="Bruns T."/>
            <person name="Baldrian P."/>
            <person name="Vilgalys R."/>
            <person name="Dunand C."/>
            <person name="Henrissat B."/>
            <person name="Grigoriev I.V."/>
            <person name="Hibbett D."/>
            <person name="Nagy L.G."/>
            <person name="Martin F.M."/>
        </authorList>
    </citation>
    <scope>NUCLEOTIDE SEQUENCE</scope>
    <source>
        <strain evidence="3">UH-Tt-Lm1</strain>
    </source>
</reference>
<dbReference type="Proteomes" id="UP000736335">
    <property type="component" value="Unassembled WGS sequence"/>
</dbReference>
<dbReference type="InterPro" id="IPR059179">
    <property type="entry name" value="MLKL-like_MCAfunc"/>
</dbReference>
<dbReference type="PROSITE" id="PS50005">
    <property type="entry name" value="TPR"/>
    <property type="match status" value="1"/>
</dbReference>
<dbReference type="Pfam" id="PF13424">
    <property type="entry name" value="TPR_12"/>
    <property type="match status" value="1"/>
</dbReference>
<evidence type="ECO:0000256" key="1">
    <source>
        <dbReference type="PROSITE-ProRule" id="PRU00339"/>
    </source>
</evidence>
<evidence type="ECO:0008006" key="5">
    <source>
        <dbReference type="Google" id="ProtNLM"/>
    </source>
</evidence>
<reference evidence="3" key="2">
    <citation type="submission" date="2020-11" db="EMBL/GenBank/DDBJ databases">
        <authorList>
            <consortium name="DOE Joint Genome Institute"/>
            <person name="Kuo A."/>
            <person name="Miyauchi S."/>
            <person name="Kiss E."/>
            <person name="Drula E."/>
            <person name="Kohler A."/>
            <person name="Sanchez-Garcia M."/>
            <person name="Andreopoulos B."/>
            <person name="Barry K.W."/>
            <person name="Bonito G."/>
            <person name="Buee M."/>
            <person name="Carver A."/>
            <person name="Chen C."/>
            <person name="Cichocki N."/>
            <person name="Clum A."/>
            <person name="Culley D."/>
            <person name="Crous P.W."/>
            <person name="Fauchery L."/>
            <person name="Girlanda M."/>
            <person name="Hayes R."/>
            <person name="Keri Z."/>
            <person name="Labutti K."/>
            <person name="Lipzen A."/>
            <person name="Lombard V."/>
            <person name="Magnuson J."/>
            <person name="Maillard F."/>
            <person name="Morin E."/>
            <person name="Murat C."/>
            <person name="Nolan M."/>
            <person name="Ohm R."/>
            <person name="Pangilinan J."/>
            <person name="Pereira M."/>
            <person name="Perotto S."/>
            <person name="Peter M."/>
            <person name="Riley R."/>
            <person name="Sitrit Y."/>
            <person name="Stielow B."/>
            <person name="Szollosi G."/>
            <person name="Zifcakova L."/>
            <person name="Stursova M."/>
            <person name="Spatafora J.W."/>
            <person name="Tedersoo L."/>
            <person name="Vaario L.-M."/>
            <person name="Yamada A."/>
            <person name="Yan M."/>
            <person name="Wang P."/>
            <person name="Xu J."/>
            <person name="Bruns T."/>
            <person name="Baldrian P."/>
            <person name="Vilgalys R."/>
            <person name="Henrissat B."/>
            <person name="Grigoriev I.V."/>
            <person name="Hibbett D."/>
            <person name="Nagy L.G."/>
            <person name="Martin F.M."/>
        </authorList>
    </citation>
    <scope>NUCLEOTIDE SEQUENCE</scope>
    <source>
        <strain evidence="3">UH-Tt-Lm1</strain>
    </source>
</reference>
<evidence type="ECO:0000313" key="4">
    <source>
        <dbReference type="Proteomes" id="UP000736335"/>
    </source>
</evidence>
<dbReference type="SUPFAM" id="SSF52540">
    <property type="entry name" value="P-loop containing nucleoside triphosphate hydrolases"/>
    <property type="match status" value="1"/>
</dbReference>
<organism evidence="3 4">
    <name type="scientific">Thelephora terrestris</name>
    <dbReference type="NCBI Taxonomy" id="56493"/>
    <lineage>
        <taxon>Eukaryota</taxon>
        <taxon>Fungi</taxon>
        <taxon>Dikarya</taxon>
        <taxon>Basidiomycota</taxon>
        <taxon>Agaricomycotina</taxon>
        <taxon>Agaricomycetes</taxon>
        <taxon>Thelephorales</taxon>
        <taxon>Thelephoraceae</taxon>
        <taxon>Thelephora</taxon>
    </lineage>
</organism>
<dbReference type="SUPFAM" id="SSF48452">
    <property type="entry name" value="TPR-like"/>
    <property type="match status" value="1"/>
</dbReference>
<evidence type="ECO:0000313" key="3">
    <source>
        <dbReference type="EMBL" id="KAF9783187.1"/>
    </source>
</evidence>
<accession>A0A9P6HBI0</accession>
<evidence type="ECO:0000256" key="2">
    <source>
        <dbReference type="SAM" id="Coils"/>
    </source>
</evidence>
<keyword evidence="1" id="KW-0802">TPR repeat</keyword>
<dbReference type="OrthoDB" id="1534087at2759"/>
<protein>
    <recommendedName>
        <fullName evidence="5">TPR-like protein</fullName>
    </recommendedName>
</protein>
<dbReference type="Gene3D" id="1.25.40.10">
    <property type="entry name" value="Tetratricopeptide repeat domain"/>
    <property type="match status" value="1"/>
</dbReference>
<comment type="caution">
    <text evidence="3">The sequence shown here is derived from an EMBL/GenBank/DDBJ whole genome shotgun (WGS) entry which is preliminary data.</text>
</comment>
<dbReference type="Gene3D" id="3.40.50.300">
    <property type="entry name" value="P-loop containing nucleotide triphosphate hydrolases"/>
    <property type="match status" value="1"/>
</dbReference>
<proteinExistence type="predicted"/>
<feature type="coiled-coil region" evidence="2">
    <location>
        <begin position="694"/>
        <end position="721"/>
    </location>
</feature>
<keyword evidence="2" id="KW-0175">Coiled coil</keyword>
<sequence>MASTSQRHDGRDGLSSALDTDIRVITRARDTSGIPPAQDAFDSAGALLTTIRDPMFNKQEYVDLGRLCAGVCRALDRGSKGRRLDEVSPLALEAIGELTTTVATIQREIVKLGKRNAASQVLHAQSDKDNIAAWSRDLNRILHIFNTELSIMLVADGHRNTSTGQGGAIEQHPTTQASVSLGESPPPPPRACFGRDKLIEEIVGLAENLEPVALIGAGGIGKTSIALAVLHHDRVKDRFGDNRRFLRCDRFPPSYLHFLARISQVIGAGVANPEDLTPLRPFLSSREMILFLDNAESILDPQGADSQKIKAAVEELSRFENICLGITSRITTVPPHCNRPVVPTLSAESACDLFYAIYTNGGRSDVISDLLRQLDFHALSITLLATTAAQNMWDYDRLAKEWDARRVQVLQTPDKDSLATTIELSLGSPTFRQLVPPSEPHRPVPRSKFHRLAASPAFSKFIPSRILRKLGPSPIPREISPSARELLKVVAFFPQGIDEKNLDWLFPTTPDRKEIFDKFCVLSLTHRNNGFITMLAPIRDYLCPLDPESSPLLCATKDRYFTRLSAYLYPDKPGFREAEWIKSEDVNVEHLLDVFISINPGAWDVWDACEHFMNHLYWHKPRHTLLGPKIEGLPDGHQSKAKCLFGLSKLFGSLGNRAEEKRLLVHTLTLEREKGDDVWVARTLRFLCDVNRLLGLYKEGIQQAEEALEIYKRRRDTINQAQCLNQLASLLLGDKQLDAAETAASHAIDLIPEKGQESLLCKSHQVLGSIYRDRGEKEKALDHFETALRIASRFNWQNPLFWIHYHMAALFSSEGEFGNANTHIQQAKSHTVDNAYLLGRAMELQARLWFQQRKLEEAKSEGLAALEIFERFGAAKDVGDCRKLLQVIEQAIESQCISGKSDSSAPGAPSGVNFLTKESRIRTDTPSITPAHRSISYHFTVFIAGMYHL</sequence>
<name>A0A9P6HBI0_9AGAM</name>